<reference evidence="2" key="1">
    <citation type="submission" date="2022-11" db="EMBL/GenBank/DDBJ databases">
        <authorList>
            <person name="Petersen C."/>
        </authorList>
    </citation>
    <scope>NUCLEOTIDE SEQUENCE</scope>
    <source>
        <strain evidence="2">IBT 30069</strain>
    </source>
</reference>
<evidence type="ECO:0000256" key="1">
    <source>
        <dbReference type="SAM" id="Phobius"/>
    </source>
</evidence>
<accession>A0A9W9FAI7</accession>
<dbReference type="InterPro" id="IPR021842">
    <property type="entry name" value="DUF3435"/>
</dbReference>
<dbReference type="Proteomes" id="UP001149165">
    <property type="component" value="Unassembled WGS sequence"/>
</dbReference>
<proteinExistence type="predicted"/>
<keyword evidence="1" id="KW-0472">Membrane</keyword>
<comment type="caution">
    <text evidence="2">The sequence shown here is derived from an EMBL/GenBank/DDBJ whole genome shotgun (WGS) entry which is preliminary data.</text>
</comment>
<gene>
    <name evidence="2" type="ORF">N7456_007393</name>
</gene>
<organism evidence="2 3">
    <name type="scientific">Penicillium angulare</name>
    <dbReference type="NCBI Taxonomy" id="116970"/>
    <lineage>
        <taxon>Eukaryota</taxon>
        <taxon>Fungi</taxon>
        <taxon>Dikarya</taxon>
        <taxon>Ascomycota</taxon>
        <taxon>Pezizomycotina</taxon>
        <taxon>Eurotiomycetes</taxon>
        <taxon>Eurotiomycetidae</taxon>
        <taxon>Eurotiales</taxon>
        <taxon>Aspergillaceae</taxon>
        <taxon>Penicillium</taxon>
    </lineage>
</organism>
<evidence type="ECO:0000313" key="2">
    <source>
        <dbReference type="EMBL" id="KAJ5096672.1"/>
    </source>
</evidence>
<feature type="non-terminal residue" evidence="2">
    <location>
        <position position="1"/>
    </location>
</feature>
<reference evidence="2" key="2">
    <citation type="journal article" date="2023" name="IMA Fungus">
        <title>Comparative genomic study of the Penicillium genus elucidates a diverse pangenome and 15 lateral gene transfer events.</title>
        <authorList>
            <person name="Petersen C."/>
            <person name="Sorensen T."/>
            <person name="Nielsen M.R."/>
            <person name="Sondergaard T.E."/>
            <person name="Sorensen J.L."/>
            <person name="Fitzpatrick D.A."/>
            <person name="Frisvad J.C."/>
            <person name="Nielsen K.L."/>
        </authorList>
    </citation>
    <scope>NUCLEOTIDE SEQUENCE</scope>
    <source>
        <strain evidence="2">IBT 30069</strain>
    </source>
</reference>
<sequence length="117" mass="13520">LALLDIFLNNIFNSNPSTIVSNLNISSKSKAKLKSKDKLVLDNKEDYIIISTILLIISIKNIFLILEIIFDLTLVFSPYIFLLDILFRIDIFKYLSKDSLRKHLIIVYYSIGIHIDT</sequence>
<dbReference type="AlphaFoldDB" id="A0A9W9FAI7"/>
<evidence type="ECO:0000313" key="3">
    <source>
        <dbReference type="Proteomes" id="UP001149165"/>
    </source>
</evidence>
<name>A0A9W9FAI7_9EURO</name>
<keyword evidence="3" id="KW-1185">Reference proteome</keyword>
<keyword evidence="1" id="KW-1133">Transmembrane helix</keyword>
<feature type="transmembrane region" description="Helical" evidence="1">
    <location>
        <begin position="47"/>
        <end position="70"/>
    </location>
</feature>
<dbReference type="Pfam" id="PF11917">
    <property type="entry name" value="DUF3435"/>
    <property type="match status" value="1"/>
</dbReference>
<keyword evidence="1" id="KW-0812">Transmembrane</keyword>
<protein>
    <submittedName>
        <fullName evidence="2">Uncharacterized protein</fullName>
    </submittedName>
</protein>
<dbReference type="EMBL" id="JAPQKH010000005">
    <property type="protein sequence ID" value="KAJ5096672.1"/>
    <property type="molecule type" value="Genomic_DNA"/>
</dbReference>